<name>A0ABW9XLC6_9BACL</name>
<keyword evidence="10" id="KW-1185">Reference proteome</keyword>
<dbReference type="PANTHER" id="PTHR43774:SF1">
    <property type="entry name" value="PEPTIDE METHIONINE SULFOXIDE REDUCTASE MSRA 2"/>
    <property type="match status" value="1"/>
</dbReference>
<dbReference type="InterPro" id="IPR002579">
    <property type="entry name" value="Met_Sox_Rdtase_MsrB_dom"/>
</dbReference>
<comment type="function">
    <text evidence="7">Has an important function as a repair enzyme for proteins that have been inactivated by oxidation. Catalyzes the reversible oxidation-reduction of methionine sulfoxide in proteins to methionine.</text>
</comment>
<dbReference type="PANTHER" id="PTHR43774">
    <property type="entry name" value="PEPTIDE METHIONINE SULFOXIDE REDUCTASE"/>
    <property type="match status" value="1"/>
</dbReference>
<protein>
    <recommendedName>
        <fullName evidence="7">Peptide methionine sulfoxide reductase MsrA</fullName>
        <shortName evidence="7">Protein-methionine-S-oxide reductase</shortName>
        <ecNumber evidence="7">1.8.4.11</ecNumber>
    </recommendedName>
    <alternativeName>
        <fullName evidence="7">Peptide-methionine (S)-S-oxide reductase</fullName>
        <shortName evidence="7">Peptide Met(O) reductase</shortName>
    </alternativeName>
</protein>
<dbReference type="Pfam" id="PF01625">
    <property type="entry name" value="PMSR"/>
    <property type="match status" value="1"/>
</dbReference>
<comment type="caution">
    <text evidence="9">The sequence shown here is derived from an EMBL/GenBank/DDBJ whole genome shotgun (WGS) entry which is preliminary data.</text>
</comment>
<dbReference type="Gene3D" id="3.30.1060.10">
    <property type="entry name" value="Peptide methionine sulphoxide reductase MsrA"/>
    <property type="match status" value="1"/>
</dbReference>
<gene>
    <name evidence="7 9" type="primary">msrA</name>
    <name evidence="9" type="ORF">GT019_05140</name>
</gene>
<dbReference type="SUPFAM" id="SSF55068">
    <property type="entry name" value="Peptide methionine sulfoxide reductase"/>
    <property type="match status" value="1"/>
</dbReference>
<dbReference type="Proteomes" id="UP000665561">
    <property type="component" value="Unassembled WGS sequence"/>
</dbReference>
<evidence type="ECO:0000259" key="8">
    <source>
        <dbReference type="PROSITE" id="PS51790"/>
    </source>
</evidence>
<dbReference type="PROSITE" id="PS51790">
    <property type="entry name" value="MSRB"/>
    <property type="match status" value="1"/>
</dbReference>
<evidence type="ECO:0000313" key="9">
    <source>
        <dbReference type="EMBL" id="NBD23247.1"/>
    </source>
</evidence>
<feature type="active site" evidence="7">
    <location>
        <position position="17"/>
    </location>
</feature>
<feature type="domain" description="MsrB" evidence="8">
    <location>
        <begin position="183"/>
        <end position="305"/>
    </location>
</feature>
<evidence type="ECO:0000313" key="10">
    <source>
        <dbReference type="Proteomes" id="UP000665561"/>
    </source>
</evidence>
<evidence type="ECO:0000256" key="1">
    <source>
        <dbReference type="ARBA" id="ARBA00005591"/>
    </source>
</evidence>
<dbReference type="Pfam" id="PF01641">
    <property type="entry name" value="SelR"/>
    <property type="match status" value="1"/>
</dbReference>
<dbReference type="SUPFAM" id="SSF51316">
    <property type="entry name" value="Mss4-like"/>
    <property type="match status" value="1"/>
</dbReference>
<evidence type="ECO:0000256" key="4">
    <source>
        <dbReference type="ARBA" id="ARBA00047806"/>
    </source>
</evidence>
<dbReference type="InterPro" id="IPR036509">
    <property type="entry name" value="Met_Sox_Rdtase_MsrA_sf"/>
</dbReference>
<comment type="catalytic activity">
    <reaction evidence="4 7">
        <text>L-methionyl-[protein] + [thioredoxin]-disulfide + H2O = L-methionyl-(S)-S-oxide-[protein] + [thioredoxin]-dithiol</text>
        <dbReference type="Rhea" id="RHEA:14217"/>
        <dbReference type="Rhea" id="RHEA-COMP:10698"/>
        <dbReference type="Rhea" id="RHEA-COMP:10700"/>
        <dbReference type="Rhea" id="RHEA-COMP:12313"/>
        <dbReference type="Rhea" id="RHEA-COMP:12315"/>
        <dbReference type="ChEBI" id="CHEBI:15377"/>
        <dbReference type="ChEBI" id="CHEBI:16044"/>
        <dbReference type="ChEBI" id="CHEBI:29950"/>
        <dbReference type="ChEBI" id="CHEBI:44120"/>
        <dbReference type="ChEBI" id="CHEBI:50058"/>
        <dbReference type="EC" id="1.8.4.11"/>
    </reaction>
</comment>
<dbReference type="NCBIfam" id="TIGR00357">
    <property type="entry name" value="peptide-methionine (R)-S-oxide reductase MsrB"/>
    <property type="match status" value="1"/>
</dbReference>
<proteinExistence type="inferred from homology"/>
<organism evidence="9 10">
    <name type="scientific">Paenibacillus glycinis</name>
    <dbReference type="NCBI Taxonomy" id="2697035"/>
    <lineage>
        <taxon>Bacteria</taxon>
        <taxon>Bacillati</taxon>
        <taxon>Bacillota</taxon>
        <taxon>Bacilli</taxon>
        <taxon>Bacillales</taxon>
        <taxon>Paenibacillaceae</taxon>
        <taxon>Paenibacillus</taxon>
    </lineage>
</organism>
<dbReference type="HAMAP" id="MF_01401">
    <property type="entry name" value="MsrA"/>
    <property type="match status" value="1"/>
</dbReference>
<evidence type="ECO:0000256" key="7">
    <source>
        <dbReference type="HAMAP-Rule" id="MF_01401"/>
    </source>
</evidence>
<evidence type="ECO:0000256" key="3">
    <source>
        <dbReference type="ARBA" id="ARBA00023268"/>
    </source>
</evidence>
<dbReference type="NCBIfam" id="TIGR00401">
    <property type="entry name" value="msrA"/>
    <property type="match status" value="1"/>
</dbReference>
<accession>A0ABW9XLC6</accession>
<dbReference type="EC" id="1.8.4.11" evidence="7"/>
<reference evidence="9 10" key="1">
    <citation type="submission" date="2020-01" db="EMBL/GenBank/DDBJ databases">
        <title>Paenibacillus soybeanensis sp. nov. isolated from the nodules of soybean (Glycine max(L.) Merr).</title>
        <authorList>
            <person name="Wang H."/>
        </authorList>
    </citation>
    <scope>NUCLEOTIDE SEQUENCE [LARGE SCALE GENOMIC DNA]</scope>
    <source>
        <strain evidence="9 10">T1</strain>
    </source>
</reference>
<sequence length="323" mass="36543">MKIAHAGTRLATFAGGCFWCMVKPFDELPGIVSIVSGYTGGHTDNPTYKEVGTETTGHFEAVQIAFQPEIFPYARLLDIYWQLIDPTDDGGQFQDRGHSYRTAIFAHDEEQREQAEASKQALRKSGRFKRPIVTEILTAGKFYPAEDEHQDYYKTHRRNYNLYHEGSGRDAFAQQHWNGKKDKDRLKKQLTDVQFRVTQNGEDEPPFENAYWDNHRDGLYVDAVNGDALFGSADKFASGDGWPGFSKPLEEGFVRKEADFGGGTVRTILRARLSNAYLGVLLHDGPGPDKLHYRINSAALRFVPSESLEREGYGRYAALFEKV</sequence>
<dbReference type="InterPro" id="IPR011057">
    <property type="entry name" value="Mss4-like_sf"/>
</dbReference>
<comment type="catalytic activity">
    <reaction evidence="5">
        <text>L-methionyl-[protein] + [thioredoxin]-disulfide + H2O = L-methionyl-(R)-S-oxide-[protein] + [thioredoxin]-dithiol</text>
        <dbReference type="Rhea" id="RHEA:24164"/>
        <dbReference type="Rhea" id="RHEA-COMP:10698"/>
        <dbReference type="Rhea" id="RHEA-COMP:10700"/>
        <dbReference type="Rhea" id="RHEA-COMP:12313"/>
        <dbReference type="Rhea" id="RHEA-COMP:12314"/>
        <dbReference type="ChEBI" id="CHEBI:15377"/>
        <dbReference type="ChEBI" id="CHEBI:16044"/>
        <dbReference type="ChEBI" id="CHEBI:29950"/>
        <dbReference type="ChEBI" id="CHEBI:45764"/>
        <dbReference type="ChEBI" id="CHEBI:50058"/>
        <dbReference type="EC" id="1.8.4.12"/>
    </reaction>
</comment>
<evidence type="ECO:0000256" key="6">
    <source>
        <dbReference type="ARBA" id="ARBA00048782"/>
    </source>
</evidence>
<dbReference type="GO" id="GO:0008113">
    <property type="term" value="F:peptide-methionine (S)-S-oxide reductase activity"/>
    <property type="evidence" value="ECO:0007669"/>
    <property type="project" value="UniProtKB-EC"/>
</dbReference>
<dbReference type="Gene3D" id="2.170.150.20">
    <property type="entry name" value="Peptide methionine sulfoxide reductase"/>
    <property type="match status" value="1"/>
</dbReference>
<dbReference type="EMBL" id="JAAAMV010000002">
    <property type="protein sequence ID" value="NBD23247.1"/>
    <property type="molecule type" value="Genomic_DNA"/>
</dbReference>
<comment type="catalytic activity">
    <reaction evidence="6 7">
        <text>[thioredoxin]-disulfide + L-methionine + H2O = L-methionine (S)-S-oxide + [thioredoxin]-dithiol</text>
        <dbReference type="Rhea" id="RHEA:19993"/>
        <dbReference type="Rhea" id="RHEA-COMP:10698"/>
        <dbReference type="Rhea" id="RHEA-COMP:10700"/>
        <dbReference type="ChEBI" id="CHEBI:15377"/>
        <dbReference type="ChEBI" id="CHEBI:29950"/>
        <dbReference type="ChEBI" id="CHEBI:50058"/>
        <dbReference type="ChEBI" id="CHEBI:57844"/>
        <dbReference type="ChEBI" id="CHEBI:58772"/>
        <dbReference type="EC" id="1.8.4.11"/>
    </reaction>
</comment>
<evidence type="ECO:0000256" key="5">
    <source>
        <dbReference type="ARBA" id="ARBA00048488"/>
    </source>
</evidence>
<dbReference type="RefSeq" id="WP_161741673.1">
    <property type="nucleotide sequence ID" value="NZ_JAAAMV010000002.1"/>
</dbReference>
<keyword evidence="2 7" id="KW-0560">Oxidoreductase</keyword>
<evidence type="ECO:0000256" key="2">
    <source>
        <dbReference type="ARBA" id="ARBA00023002"/>
    </source>
</evidence>
<dbReference type="InterPro" id="IPR002569">
    <property type="entry name" value="Met_Sox_Rdtase_MsrA_dom"/>
</dbReference>
<comment type="similarity">
    <text evidence="1 7">Belongs to the MsrA Met sulfoxide reductase family.</text>
</comment>
<keyword evidence="3" id="KW-0511">Multifunctional enzyme</keyword>